<name>A0A7X5XE59_STRMQ</name>
<protein>
    <submittedName>
        <fullName evidence="2">Phospholipase D</fullName>
    </submittedName>
</protein>
<proteinExistence type="predicted"/>
<dbReference type="RefSeq" id="WP_167505681.1">
    <property type="nucleotide sequence ID" value="NZ_JAALLH010000003.1"/>
</dbReference>
<comment type="caution">
    <text evidence="2">The sequence shown here is derived from an EMBL/GenBank/DDBJ whole genome shotgun (WGS) entry which is preliminary data.</text>
</comment>
<dbReference type="Proteomes" id="UP000536624">
    <property type="component" value="Unassembled WGS sequence"/>
</dbReference>
<evidence type="ECO:0000313" key="2">
    <source>
        <dbReference type="EMBL" id="NIY70795.1"/>
    </source>
</evidence>
<evidence type="ECO:0000313" key="3">
    <source>
        <dbReference type="Proteomes" id="UP000536624"/>
    </source>
</evidence>
<reference evidence="2 3" key="1">
    <citation type="submission" date="2020-02" db="EMBL/GenBank/DDBJ databases">
        <title>Streptomyces malaysiensis DSM14702 (JHCC583434, PFL_A843) Genome sequencing and assembly.</title>
        <authorList>
            <person name="Samborskyy M."/>
        </authorList>
    </citation>
    <scope>NUCLEOTIDE SEQUENCE [LARGE SCALE GENOMIC DNA]</scope>
    <source>
        <strain evidence="2 3">DSM 14702</strain>
    </source>
</reference>
<evidence type="ECO:0000256" key="1">
    <source>
        <dbReference type="SAM" id="MobiDB-lite"/>
    </source>
</evidence>
<dbReference type="AlphaFoldDB" id="A0A7X5XE59"/>
<accession>A0A7X5XE59</accession>
<sequence>MTDEPIRLDRDQVASLARLLREIEQFLDECDGSVEEALAAHFGLNPASEAFSAALCFHADRIETALATDPPASRTPTRRIHAVHNPSGQTATR</sequence>
<feature type="region of interest" description="Disordered" evidence="1">
    <location>
        <begin position="67"/>
        <end position="93"/>
    </location>
</feature>
<dbReference type="EMBL" id="JAALLH010000003">
    <property type="protein sequence ID" value="NIY70795.1"/>
    <property type="molecule type" value="Genomic_DNA"/>
</dbReference>
<gene>
    <name evidence="2" type="ORF">SMALB_8977</name>
</gene>
<organism evidence="2 3">
    <name type="scientific">Streptomyces malaysiensis</name>
    <dbReference type="NCBI Taxonomy" id="92644"/>
    <lineage>
        <taxon>Bacteria</taxon>
        <taxon>Bacillati</taxon>
        <taxon>Actinomycetota</taxon>
        <taxon>Actinomycetes</taxon>
        <taxon>Kitasatosporales</taxon>
        <taxon>Streptomycetaceae</taxon>
        <taxon>Streptomyces</taxon>
        <taxon>Streptomyces violaceusniger group</taxon>
    </lineage>
</organism>